<feature type="compositionally biased region" description="Low complexity" evidence="1">
    <location>
        <begin position="28"/>
        <end position="38"/>
    </location>
</feature>
<proteinExistence type="predicted"/>
<protein>
    <submittedName>
        <fullName evidence="3">Putative secreted protein</fullName>
    </submittedName>
</protein>
<feature type="signal peptide" evidence="2">
    <location>
        <begin position="1"/>
        <end position="19"/>
    </location>
</feature>
<keyword evidence="2" id="KW-0732">Signal</keyword>
<feature type="compositionally biased region" description="Pro residues" evidence="1">
    <location>
        <begin position="45"/>
        <end position="55"/>
    </location>
</feature>
<reference evidence="3" key="1">
    <citation type="submission" date="2018-01" db="EMBL/GenBank/DDBJ databases">
        <title>An insight into the sialome of Amazonian anophelines.</title>
        <authorList>
            <person name="Ribeiro J.M."/>
            <person name="Scarpassa V."/>
            <person name="Calvo E."/>
        </authorList>
    </citation>
    <scope>NUCLEOTIDE SEQUENCE</scope>
    <source>
        <tissue evidence="3">Salivary glands</tissue>
    </source>
</reference>
<dbReference type="EMBL" id="GGFK01013479">
    <property type="protein sequence ID" value="MBW46800.1"/>
    <property type="molecule type" value="Transcribed_RNA"/>
</dbReference>
<feature type="region of interest" description="Disordered" evidence="1">
    <location>
        <begin position="24"/>
        <end position="65"/>
    </location>
</feature>
<feature type="chain" id="PRO_5014682371" evidence="2">
    <location>
        <begin position="20"/>
        <end position="172"/>
    </location>
</feature>
<organism evidence="3">
    <name type="scientific">Anopheles triannulatus</name>
    <dbReference type="NCBI Taxonomy" id="58253"/>
    <lineage>
        <taxon>Eukaryota</taxon>
        <taxon>Metazoa</taxon>
        <taxon>Ecdysozoa</taxon>
        <taxon>Arthropoda</taxon>
        <taxon>Hexapoda</taxon>
        <taxon>Insecta</taxon>
        <taxon>Pterygota</taxon>
        <taxon>Neoptera</taxon>
        <taxon>Endopterygota</taxon>
        <taxon>Diptera</taxon>
        <taxon>Nematocera</taxon>
        <taxon>Culicoidea</taxon>
        <taxon>Culicidae</taxon>
        <taxon>Anophelinae</taxon>
        <taxon>Anopheles</taxon>
    </lineage>
</organism>
<dbReference type="AlphaFoldDB" id="A0A2M4B188"/>
<name>A0A2M4B188_9DIPT</name>
<evidence type="ECO:0000256" key="2">
    <source>
        <dbReference type="SAM" id="SignalP"/>
    </source>
</evidence>
<accession>A0A2M4B188</accession>
<evidence type="ECO:0000313" key="3">
    <source>
        <dbReference type="EMBL" id="MBW46800.1"/>
    </source>
</evidence>
<evidence type="ECO:0000256" key="1">
    <source>
        <dbReference type="SAM" id="MobiDB-lite"/>
    </source>
</evidence>
<sequence>MDERFRLLPPALLLPLLLADPPDEFRNAAEPPEVAAPDETIRPSKLPPPPSPLPTSPYEELSSVPSSDTLPLSSAFEVVFEVEILRLFPPPLPAIPPEPGQLPSPPLLRCSLSSCLRCCDCSIFANAFTIASILRSSRVSLRLGFSDVVFFSVRTPPPPPSPEPLGFLLLLA</sequence>